<comment type="subcellular location">
    <subcellularLocation>
        <location evidence="1">Cell membrane</location>
        <topology evidence="1">Multi-pass membrane protein</topology>
    </subcellularLocation>
</comment>
<dbReference type="NCBIfam" id="TIGR00360">
    <property type="entry name" value="ComEC_N-term"/>
    <property type="match status" value="1"/>
</dbReference>
<evidence type="ECO:0000256" key="6">
    <source>
        <dbReference type="SAM" id="MobiDB-lite"/>
    </source>
</evidence>
<gene>
    <name evidence="9" type="ORF">CLV34_1911</name>
</gene>
<feature type="transmembrane region" description="Helical" evidence="7">
    <location>
        <begin position="33"/>
        <end position="52"/>
    </location>
</feature>
<dbReference type="OrthoDB" id="7177610at2"/>
<evidence type="ECO:0000256" key="2">
    <source>
        <dbReference type="ARBA" id="ARBA00022475"/>
    </source>
</evidence>
<feature type="transmembrane region" description="Helical" evidence="7">
    <location>
        <begin position="486"/>
        <end position="506"/>
    </location>
</feature>
<dbReference type="InterPro" id="IPR052159">
    <property type="entry name" value="Competence_DNA_uptake"/>
</dbReference>
<keyword evidence="2" id="KW-1003">Cell membrane</keyword>
<comment type="caution">
    <text evidence="9">The sequence shown here is derived from an EMBL/GenBank/DDBJ whole genome shotgun (WGS) entry which is preliminary data.</text>
</comment>
<keyword evidence="5 7" id="KW-0472">Membrane</keyword>
<feature type="region of interest" description="Disordered" evidence="6">
    <location>
        <begin position="530"/>
        <end position="553"/>
    </location>
</feature>
<reference evidence="9 10" key="1">
    <citation type="submission" date="2017-11" db="EMBL/GenBank/DDBJ databases">
        <title>Genomic Encyclopedia of Archaeal and Bacterial Type Strains, Phase II (KMG-II): From Individual Species to Whole Genera.</title>
        <authorList>
            <person name="Goeker M."/>
        </authorList>
    </citation>
    <scope>NUCLEOTIDE SEQUENCE [LARGE SCALE GENOMIC DNA]</scope>
    <source>
        <strain evidence="9 10">DSM 22413</strain>
    </source>
</reference>
<dbReference type="InterPro" id="IPR004477">
    <property type="entry name" value="ComEC_N"/>
</dbReference>
<dbReference type="Pfam" id="PF03772">
    <property type="entry name" value="Competence"/>
    <property type="match status" value="1"/>
</dbReference>
<evidence type="ECO:0000313" key="10">
    <source>
        <dbReference type="Proteomes" id="UP000231586"/>
    </source>
</evidence>
<keyword evidence="4 7" id="KW-1133">Transmembrane helix</keyword>
<feature type="domain" description="ComEC/Rec2-related protein" evidence="8">
    <location>
        <begin position="240"/>
        <end position="506"/>
    </location>
</feature>
<dbReference type="GO" id="GO:0005886">
    <property type="term" value="C:plasma membrane"/>
    <property type="evidence" value="ECO:0007669"/>
    <property type="project" value="UniProtKB-SubCell"/>
</dbReference>
<dbReference type="Proteomes" id="UP000231586">
    <property type="component" value="Unassembled WGS sequence"/>
</dbReference>
<feature type="transmembrane region" description="Helical" evidence="7">
    <location>
        <begin position="358"/>
        <end position="379"/>
    </location>
</feature>
<sequence>MTTDLRLAPAALVAWAVAWWAVARDGPGRVALGAAVLLVTALAAGVGPRRFPAPAPARDPRGGTGDGARAGRVTVSVAFALAVGATVLAVTACQLAVRDASGLRAGAAAGRVVTVDAVVRDDPTPIASPWGGDPLVLVLVDARTVTLDGDTRRAAAPVLVRGDGAWADARVGERVRVTGSLAPAEAGERAVAVLRPTGGRVTVHGATGPLRVVDDLRAGLVTVTDDLSTQARALVPGVAVGDVTRLDPDLADAMKTSGLTHVTAVSGGHFAIVAAVLAGLCGVARLGRWARLAVLGPCLSGFVLLVRPDPSVVRSAAMCGVTLVALCLGRPARSVPSLCAGSVVLLLADPWLARSYGFVLSASATAGIVLGTGPLARRLESGMPRLFPRPVALAVAVPCAAQAACGPVLVLLAPTLPVYAVPANLVAEPALVPATLLGVAATLVAPWWGAGAHAIAWCAGLATWWVAQVATVASQLPGARAPWLPGLPGAALLAGVTVVVAAAAVLSPWAGRGRLAGCLPLLGPTVPPDPLPVPAREAGHRPGWRSPTSPSPP</sequence>
<evidence type="ECO:0000259" key="8">
    <source>
        <dbReference type="Pfam" id="PF03772"/>
    </source>
</evidence>
<accession>A0A2M8WQX8</accession>
<dbReference type="EMBL" id="PGTZ01000008">
    <property type="protein sequence ID" value="PJI93342.1"/>
    <property type="molecule type" value="Genomic_DNA"/>
</dbReference>
<feature type="transmembrane region" description="Helical" evidence="7">
    <location>
        <begin position="391"/>
        <end position="410"/>
    </location>
</feature>
<evidence type="ECO:0000256" key="7">
    <source>
        <dbReference type="SAM" id="Phobius"/>
    </source>
</evidence>
<name>A0A2M8WQX8_9MICO</name>
<evidence type="ECO:0000313" key="9">
    <source>
        <dbReference type="EMBL" id="PJI93342.1"/>
    </source>
</evidence>
<dbReference type="PANTHER" id="PTHR30619:SF1">
    <property type="entry name" value="RECOMBINATION PROTEIN 2"/>
    <property type="match status" value="1"/>
</dbReference>
<evidence type="ECO:0000256" key="3">
    <source>
        <dbReference type="ARBA" id="ARBA00022692"/>
    </source>
</evidence>
<keyword evidence="3 7" id="KW-0812">Transmembrane</keyword>
<proteinExistence type="predicted"/>
<dbReference type="PANTHER" id="PTHR30619">
    <property type="entry name" value="DNA INTERNALIZATION/COMPETENCE PROTEIN COMEC/REC2"/>
    <property type="match status" value="1"/>
</dbReference>
<keyword evidence="10" id="KW-1185">Reference proteome</keyword>
<feature type="transmembrane region" description="Helical" evidence="7">
    <location>
        <begin position="455"/>
        <end position="474"/>
    </location>
</feature>
<protein>
    <submittedName>
        <fullName evidence="9">Competence protein ComEC</fullName>
    </submittedName>
</protein>
<evidence type="ECO:0000256" key="4">
    <source>
        <dbReference type="ARBA" id="ARBA00022989"/>
    </source>
</evidence>
<dbReference type="RefSeq" id="WP_100350054.1">
    <property type="nucleotide sequence ID" value="NZ_PGTZ01000008.1"/>
</dbReference>
<evidence type="ECO:0000256" key="1">
    <source>
        <dbReference type="ARBA" id="ARBA00004651"/>
    </source>
</evidence>
<organism evidence="9 10">
    <name type="scientific">Luteimicrobium subarcticum</name>
    <dbReference type="NCBI Taxonomy" id="620910"/>
    <lineage>
        <taxon>Bacteria</taxon>
        <taxon>Bacillati</taxon>
        <taxon>Actinomycetota</taxon>
        <taxon>Actinomycetes</taxon>
        <taxon>Micrococcales</taxon>
        <taxon>Luteimicrobium</taxon>
    </lineage>
</organism>
<dbReference type="AlphaFoldDB" id="A0A2M8WQX8"/>
<feature type="transmembrane region" description="Helical" evidence="7">
    <location>
        <begin position="259"/>
        <end position="282"/>
    </location>
</feature>
<feature type="transmembrane region" description="Helical" evidence="7">
    <location>
        <begin position="73"/>
        <end position="97"/>
    </location>
</feature>
<evidence type="ECO:0000256" key="5">
    <source>
        <dbReference type="ARBA" id="ARBA00023136"/>
    </source>
</evidence>